<dbReference type="KEGG" id="msj:MSSAC_2251"/>
<sequence length="57" mass="6113">MLIVPPSSTLNISGIEDLTTPEVERTAIGNPETAILPLAKKGILAGNIPENLPRYWS</sequence>
<gene>
    <name evidence="1" type="ORF">MSSAC_2251</name>
</gene>
<dbReference type="Proteomes" id="UP000033123">
    <property type="component" value="Chromosome"/>
</dbReference>
<organism evidence="1 2">
    <name type="scientific">Methanosarcina siciliae C2J</name>
    <dbReference type="NCBI Taxonomy" id="1434118"/>
    <lineage>
        <taxon>Archaea</taxon>
        <taxon>Methanobacteriati</taxon>
        <taxon>Methanobacteriota</taxon>
        <taxon>Stenosarchaea group</taxon>
        <taxon>Methanomicrobia</taxon>
        <taxon>Methanosarcinales</taxon>
        <taxon>Methanosarcinaceae</taxon>
        <taxon>Methanosarcina</taxon>
    </lineage>
</organism>
<evidence type="ECO:0000313" key="1">
    <source>
        <dbReference type="EMBL" id="AKB36841.1"/>
    </source>
</evidence>
<protein>
    <submittedName>
        <fullName evidence="1">Molybdenum ABC transporter, periplasmic molybdenum-binding protein ModA</fullName>
    </submittedName>
</protein>
<dbReference type="AlphaFoldDB" id="A0A0E3LD87"/>
<name>A0A0E3LD87_9EURY</name>
<dbReference type="PATRIC" id="fig|1434118.4.peg.2893"/>
<dbReference type="EMBL" id="CP009508">
    <property type="protein sequence ID" value="AKB36841.1"/>
    <property type="molecule type" value="Genomic_DNA"/>
</dbReference>
<reference evidence="1 2" key="1">
    <citation type="submission" date="2014-07" db="EMBL/GenBank/DDBJ databases">
        <title>Methanogenic archaea and the global carbon cycle.</title>
        <authorList>
            <person name="Henriksen J.R."/>
            <person name="Luke J."/>
            <person name="Reinhart S."/>
            <person name="Benedict M.N."/>
            <person name="Youngblut N.D."/>
            <person name="Metcalf M.E."/>
            <person name="Whitaker R.J."/>
            <person name="Metcalf W.W."/>
        </authorList>
    </citation>
    <scope>NUCLEOTIDE SEQUENCE [LARGE SCALE GENOMIC DNA]</scope>
    <source>
        <strain evidence="1 2">C2J</strain>
    </source>
</reference>
<accession>A0A0E3LD87</accession>
<dbReference type="HOGENOM" id="CLU_2985738_0_0_2"/>
<evidence type="ECO:0000313" key="2">
    <source>
        <dbReference type="Proteomes" id="UP000033123"/>
    </source>
</evidence>
<proteinExistence type="predicted"/>